<dbReference type="Proteomes" id="UP000033085">
    <property type="component" value="Chromosome"/>
</dbReference>
<dbReference type="AlphaFoldDB" id="A0A0E3MBS4"/>
<dbReference type="Proteomes" id="UP000275843">
    <property type="component" value="Chromosome"/>
</dbReference>
<dbReference type="Proteomes" id="UP000594632">
    <property type="component" value="Chromosome"/>
</dbReference>
<reference evidence="18 19" key="2">
    <citation type="journal article" date="2018" name="Proc. Natl. Acad. Sci. U.S.A.">
        <title>Nonmutational mechanism of inheritance in the Archaeon Sulfolobus solfataricus.</title>
        <authorList>
            <person name="Payne S."/>
            <person name="McCarthy S."/>
            <person name="Johnson T."/>
            <person name="North E."/>
            <person name="Blum P."/>
        </authorList>
    </citation>
    <scope>NUCLEOTIDE SEQUENCE [LARGE SCALE GENOMIC DNA]</scope>
    <source>
        <strain evidence="8 18">SARC-H</strain>
        <strain evidence="9 22">SARC-I</strain>
        <strain evidence="11 23">SARC-N</strain>
        <strain evidence="12 24">SARC-O</strain>
        <strain evidence="13 19">SUL120</strain>
        <strain evidence="7 20">SULG</strain>
        <strain evidence="10 21">SULM</strain>
    </source>
</reference>
<dbReference type="Proteomes" id="UP000269431">
    <property type="component" value="Chromosome"/>
</dbReference>
<evidence type="ECO:0000313" key="16">
    <source>
        <dbReference type="Proteomes" id="UP000033085"/>
    </source>
</evidence>
<evidence type="ECO:0000313" key="19">
    <source>
        <dbReference type="Proteomes" id="UP000269431"/>
    </source>
</evidence>
<keyword evidence="1" id="KW-0547">Nucleotide-binding</keyword>
<dbReference type="Proteomes" id="UP000273443">
    <property type="component" value="Chromosome"/>
</dbReference>
<evidence type="ECO:0000313" key="5">
    <source>
        <dbReference type="EMBL" id="AKA75384.2"/>
    </source>
</evidence>
<dbReference type="SUPFAM" id="SSF52540">
    <property type="entry name" value="P-loop containing nucleoside triphosphate hydrolases"/>
    <property type="match status" value="1"/>
</dbReference>
<dbReference type="EMBL" id="CP011056">
    <property type="protein sequence ID" value="AKA75384.2"/>
    <property type="molecule type" value="Genomic_DNA"/>
</dbReference>
<dbReference type="KEGG" id="ssof:SULC_0246"/>
<dbReference type="EMBL" id="CP033240">
    <property type="protein sequence ID" value="AZF80272.1"/>
    <property type="molecule type" value="Genomic_DNA"/>
</dbReference>
<evidence type="ECO:0000313" key="8">
    <source>
        <dbReference type="EMBL" id="AZF69817.1"/>
    </source>
</evidence>
<evidence type="ECO:0000313" key="22">
    <source>
        <dbReference type="Proteomes" id="UP000275843"/>
    </source>
</evidence>
<evidence type="ECO:0000313" key="13">
    <source>
        <dbReference type="EMBL" id="AZF82880.1"/>
    </source>
</evidence>
<evidence type="ECO:0000313" key="18">
    <source>
        <dbReference type="Proteomes" id="UP000267993"/>
    </source>
</evidence>
<dbReference type="Proteomes" id="UP000033106">
    <property type="component" value="Chromosome"/>
</dbReference>
<proteinExistence type="predicted"/>
<dbReference type="KEGG" id="ssol:SULB_0247"/>
<evidence type="ECO:0000313" key="17">
    <source>
        <dbReference type="Proteomes" id="UP000033106"/>
    </source>
</evidence>
<dbReference type="Proteomes" id="UP000267993">
    <property type="component" value="Chromosome"/>
</dbReference>
<evidence type="ECO:0000313" key="12">
    <source>
        <dbReference type="EMBL" id="AZF80272.1"/>
    </source>
</evidence>
<dbReference type="EMBL" id="CP033241">
    <property type="protein sequence ID" value="AZF82880.1"/>
    <property type="molecule type" value="Genomic_DNA"/>
</dbReference>
<evidence type="ECO:0000256" key="1">
    <source>
        <dbReference type="ARBA" id="ARBA00022741"/>
    </source>
</evidence>
<evidence type="ECO:0000313" key="10">
    <source>
        <dbReference type="EMBL" id="AZF75056.1"/>
    </source>
</evidence>
<evidence type="ECO:0000313" key="21">
    <source>
        <dbReference type="Proteomes" id="UP000273443"/>
    </source>
</evidence>
<dbReference type="EMBL" id="CP050869">
    <property type="protein sequence ID" value="QPG51278.1"/>
    <property type="molecule type" value="Genomic_DNA"/>
</dbReference>
<dbReference type="InterPro" id="IPR014774">
    <property type="entry name" value="KaiC-like_dom"/>
</dbReference>
<dbReference type="PATRIC" id="fig|2287.6.peg.254"/>
<dbReference type="NCBIfam" id="TIGR03881">
    <property type="entry name" value="KaiC_arch_4"/>
    <property type="match status" value="1"/>
</dbReference>
<evidence type="ECO:0000313" key="20">
    <source>
        <dbReference type="Proteomes" id="UP000273194"/>
    </source>
</evidence>
<reference evidence="15 16" key="1">
    <citation type="journal article" date="2015" name="Genome Announc.">
        <title>Complete Genome Sequence of Sulfolobus solfataricus Strain 98/2 and Evolved Derivatives.</title>
        <authorList>
            <person name="McCarthy S."/>
            <person name="Gradnigo J."/>
            <person name="Johnson T."/>
            <person name="Payne S."/>
            <person name="Lipzen A."/>
            <person name="Martin J."/>
            <person name="Schackwitz W."/>
            <person name="Moriyama E."/>
            <person name="Blum P."/>
        </authorList>
    </citation>
    <scope>NUCLEOTIDE SEQUENCE [LARGE SCALE GENOMIC DNA]</scope>
    <source>
        <strain evidence="15">98/2 SULC</strain>
        <strain evidence="4">SARC-B</strain>
        <strain evidence="5">SARC-C</strain>
        <strain evidence="6 17">SULA</strain>
        <strain evidence="16">SULB</strain>
    </source>
</reference>
<dbReference type="EMBL" id="CP033239">
    <property type="protein sequence ID" value="AZF77664.1"/>
    <property type="molecule type" value="Genomic_DNA"/>
</dbReference>
<sequence length="266" mass="30734">MFKIMVSRLSTGIPEFDKLVQGGIPQGFFIALTGEPGTGKTIFSLHFIAKGLKEGDPCIYVTTEESRDSIIRQAKQFNWDFEEYIEKKLIIIDALMREKEDQWALVNLTPEELINKVIEAKQKLGYGKSRLVIDSVSALFLDKPAMARKISYYLKRVLNKWNFTIYATSQYAITTSQAFGFGVEHVADGIIRFRRMVKNGELHRYILIEKMRQTDHDKHVWEIDIVNGKGIVLKGRLEERREDYTLPEKVKRQIVESGKKAEEELK</sequence>
<dbReference type="InterPro" id="IPR003593">
    <property type="entry name" value="AAA+_ATPase"/>
</dbReference>
<dbReference type="SMART" id="SM00382">
    <property type="entry name" value="AAA"/>
    <property type="match status" value="1"/>
</dbReference>
<dbReference type="KEGG" id="ssoa:SULA_0246"/>
<dbReference type="PRINTS" id="PR01874">
    <property type="entry name" value="DNAREPAIRADA"/>
</dbReference>
<dbReference type="GO" id="GO:0005524">
    <property type="term" value="F:ATP binding"/>
    <property type="evidence" value="ECO:0007669"/>
    <property type="project" value="UniProtKB-KW"/>
</dbReference>
<accession>A0A0E3MBS4</accession>
<dbReference type="EMBL" id="CP011057">
    <property type="protein sequence ID" value="AKA78075.2"/>
    <property type="molecule type" value="Genomic_DNA"/>
</dbReference>
<dbReference type="InterPro" id="IPR022443">
    <property type="entry name" value="KaiC-rel"/>
</dbReference>
<evidence type="ECO:0000313" key="4">
    <source>
        <dbReference type="EMBL" id="AKA72684.2"/>
    </source>
</evidence>
<dbReference type="EMBL" id="CP011055">
    <property type="protein sequence ID" value="AKA72684.2"/>
    <property type="molecule type" value="Genomic_DNA"/>
</dbReference>
<dbReference type="EMBL" id="CP033238">
    <property type="protein sequence ID" value="AZF75056.1"/>
    <property type="molecule type" value="Genomic_DNA"/>
</dbReference>
<evidence type="ECO:0000259" key="3">
    <source>
        <dbReference type="PROSITE" id="PS51146"/>
    </source>
</evidence>
<protein>
    <submittedName>
        <fullName evidence="5">KaiC domain-containing protein</fullName>
    </submittedName>
</protein>
<dbReference type="Proteomes" id="UP000278715">
    <property type="component" value="Chromosome"/>
</dbReference>
<dbReference type="PROSITE" id="PS51146">
    <property type="entry name" value="KAIC"/>
    <property type="match status" value="1"/>
</dbReference>
<organism evidence="5 15">
    <name type="scientific">Saccharolobus solfataricus</name>
    <name type="common">Sulfolobus solfataricus</name>
    <dbReference type="NCBI Taxonomy" id="2287"/>
    <lineage>
        <taxon>Archaea</taxon>
        <taxon>Thermoproteota</taxon>
        <taxon>Thermoprotei</taxon>
        <taxon>Sulfolobales</taxon>
        <taxon>Sulfolobaceae</taxon>
        <taxon>Saccharolobus</taxon>
    </lineage>
</organism>
<evidence type="ECO:0000313" key="11">
    <source>
        <dbReference type="EMBL" id="AZF77664.1"/>
    </source>
</evidence>
<evidence type="ECO:0000313" key="9">
    <source>
        <dbReference type="EMBL" id="AZF72437.1"/>
    </source>
</evidence>
<keyword evidence="2" id="KW-0067">ATP-binding</keyword>
<dbReference type="InterPro" id="IPR010624">
    <property type="entry name" value="KaiC_dom"/>
</dbReference>
<evidence type="ECO:0000256" key="2">
    <source>
        <dbReference type="ARBA" id="ARBA00022840"/>
    </source>
</evidence>
<evidence type="ECO:0000313" key="25">
    <source>
        <dbReference type="Proteomes" id="UP000594632"/>
    </source>
</evidence>
<reference evidence="5" key="3">
    <citation type="submission" date="2018-10" db="EMBL/GenBank/DDBJ databases">
        <authorList>
            <person name="McCarthy S."/>
            <person name="Gradnigo J."/>
            <person name="Johnson T."/>
            <person name="Payne S."/>
            <person name="Lipzen A."/>
            <person name="Schackwitz W."/>
            <person name="Martin J."/>
            <person name="Moriyama E."/>
            <person name="Blum P."/>
        </authorList>
    </citation>
    <scope>NUCLEOTIDE SEQUENCE</scope>
    <source>
        <strain evidence="4">SARC-B</strain>
        <strain evidence="5">SARC-C</strain>
        <strain evidence="6">SULA</strain>
    </source>
</reference>
<dbReference type="EMBL" id="CP033235">
    <property type="protein sequence ID" value="AZF67197.1"/>
    <property type="molecule type" value="Genomic_DNA"/>
</dbReference>
<gene>
    <name evidence="14" type="ORF">HFC64_07580</name>
    <name evidence="6" type="ORF">SULA_0246</name>
    <name evidence="4" type="ORF">SULB_0247</name>
    <name evidence="5" type="ORF">SULC_0246</name>
    <name evidence="7" type="ORF">SULG_01250</name>
    <name evidence="8" type="ORF">SULH_01250</name>
    <name evidence="9" type="ORF">SULI_01250</name>
    <name evidence="10" type="ORF">SULM_01250</name>
    <name evidence="11" type="ORF">SULN_01250</name>
    <name evidence="12" type="ORF">SULO_01260</name>
    <name evidence="13" type="ORF">SULZ_01270</name>
</gene>
<dbReference type="Proteomes" id="UP000273194">
    <property type="component" value="Chromosome"/>
</dbReference>
<dbReference type="PANTHER" id="PTHR43637">
    <property type="entry name" value="UPF0273 PROTEIN TM_0370"/>
    <property type="match status" value="1"/>
</dbReference>
<feature type="domain" description="KaiC" evidence="3">
    <location>
        <begin position="7"/>
        <end position="247"/>
    </location>
</feature>
<dbReference type="Gene3D" id="3.40.50.300">
    <property type="entry name" value="P-loop containing nucleotide triphosphate hydrolases"/>
    <property type="match status" value="1"/>
</dbReference>
<dbReference type="PANTHER" id="PTHR43637:SF2">
    <property type="entry name" value="PROTEIN GVPD 1"/>
    <property type="match status" value="1"/>
</dbReference>
<evidence type="ECO:0000313" key="7">
    <source>
        <dbReference type="EMBL" id="AZF67197.1"/>
    </source>
</evidence>
<evidence type="ECO:0000313" key="24">
    <source>
        <dbReference type="Proteomes" id="UP000282269"/>
    </source>
</evidence>
<evidence type="ECO:0000313" key="23">
    <source>
        <dbReference type="Proteomes" id="UP000278715"/>
    </source>
</evidence>
<dbReference type="Pfam" id="PF06745">
    <property type="entry name" value="ATPase"/>
    <property type="match status" value="1"/>
</dbReference>
<name>A0A0E3MBS4_SACSO</name>
<evidence type="ECO:0000313" key="14">
    <source>
        <dbReference type="EMBL" id="QPG51278.1"/>
    </source>
</evidence>
<dbReference type="CDD" id="cd01124">
    <property type="entry name" value="KaiC-like"/>
    <property type="match status" value="1"/>
</dbReference>
<reference evidence="14 25" key="4">
    <citation type="journal article" date="2020" name="Nat. Commun.">
        <title>The structures of two archaeal type IV pili illuminate evolutionary relationships.</title>
        <authorList>
            <person name="Wang F."/>
            <person name="Baquero D.P."/>
            <person name="Su Z."/>
            <person name="Beltran L.C."/>
            <person name="Prangishvili D."/>
            <person name="Krupovic M."/>
            <person name="Egelman E.H."/>
        </authorList>
    </citation>
    <scope>NUCLEOTIDE SEQUENCE [LARGE SCALE GENOMIC DNA]</scope>
    <source>
        <strain evidence="14 25">POZ149</strain>
    </source>
</reference>
<dbReference type="EMBL" id="CP033237">
    <property type="protein sequence ID" value="AZF72437.1"/>
    <property type="molecule type" value="Genomic_DNA"/>
</dbReference>
<dbReference type="InterPro" id="IPR027417">
    <property type="entry name" value="P-loop_NTPase"/>
</dbReference>
<dbReference type="Proteomes" id="UP000282269">
    <property type="component" value="Chromosome"/>
</dbReference>
<dbReference type="Proteomes" id="UP000033057">
    <property type="component" value="Chromosome"/>
</dbReference>
<dbReference type="EMBL" id="CP033236">
    <property type="protein sequence ID" value="AZF69817.1"/>
    <property type="molecule type" value="Genomic_DNA"/>
</dbReference>
<evidence type="ECO:0000313" key="15">
    <source>
        <dbReference type="Proteomes" id="UP000033057"/>
    </source>
</evidence>
<evidence type="ECO:0000313" key="6">
    <source>
        <dbReference type="EMBL" id="AKA78075.2"/>
    </source>
</evidence>